<dbReference type="OrthoDB" id="43088at2157"/>
<dbReference type="Proteomes" id="UP000509301">
    <property type="component" value="Chromosome"/>
</dbReference>
<organism evidence="2 3">
    <name type="scientific">Metallosphaera tengchongensis</name>
    <dbReference type="NCBI Taxonomy" id="1532350"/>
    <lineage>
        <taxon>Archaea</taxon>
        <taxon>Thermoproteota</taxon>
        <taxon>Thermoprotei</taxon>
        <taxon>Sulfolobales</taxon>
        <taxon>Sulfolobaceae</taxon>
        <taxon>Metallosphaera</taxon>
    </lineage>
</organism>
<evidence type="ECO:0000256" key="1">
    <source>
        <dbReference type="SAM" id="Phobius"/>
    </source>
</evidence>
<proteinExistence type="predicted"/>
<keyword evidence="1" id="KW-0812">Transmembrane</keyword>
<keyword evidence="3" id="KW-1185">Reference proteome</keyword>
<feature type="transmembrane region" description="Helical" evidence="1">
    <location>
        <begin position="150"/>
        <end position="168"/>
    </location>
</feature>
<evidence type="ECO:0000313" key="2">
    <source>
        <dbReference type="EMBL" id="QKQ99451.1"/>
    </source>
</evidence>
<dbReference type="AlphaFoldDB" id="A0A6N0NRW4"/>
<dbReference type="KEGG" id="mten:GWK48_02735"/>
<keyword evidence="1" id="KW-0472">Membrane</keyword>
<reference evidence="2 3" key="1">
    <citation type="submission" date="2020-02" db="EMBL/GenBank/DDBJ databases">
        <title>Comparative genome analysis reveals the metabolism and evolution of the thermophilic archaeal genus Metallosphaera.</title>
        <authorList>
            <person name="Jiang C."/>
        </authorList>
    </citation>
    <scope>NUCLEOTIDE SEQUENCE [LARGE SCALE GENOMIC DNA]</scope>
    <source>
        <strain evidence="2 3">Ric-A</strain>
    </source>
</reference>
<dbReference type="GeneID" id="55640829"/>
<gene>
    <name evidence="2" type="ORF">GWK48_02735</name>
</gene>
<name>A0A6N0NRW4_9CREN</name>
<sequence length="174" mass="18592">MRGSLIIALGIALLSLSAVSITQHVTMNQVLVKPFSILVPSTAQGEIQVEENASNVTVYVEVIHNGVGSVEPLPLVLPLSQGNWTLIPYSETYAEVVSKVVNQTEQLKCGNVTVQKVVNQTVEKVSGKVNVPIYVKIDIYRMRLVVNPELVGGVGVGALIVGGILLSGEKVLKH</sequence>
<keyword evidence="1" id="KW-1133">Transmembrane helix</keyword>
<dbReference type="RefSeq" id="WP_174629358.1">
    <property type="nucleotide sequence ID" value="NZ_CP049074.1"/>
</dbReference>
<accession>A0A6N0NRW4</accession>
<dbReference type="EMBL" id="CP049074">
    <property type="protein sequence ID" value="QKQ99451.1"/>
    <property type="molecule type" value="Genomic_DNA"/>
</dbReference>
<evidence type="ECO:0000313" key="3">
    <source>
        <dbReference type="Proteomes" id="UP000509301"/>
    </source>
</evidence>
<protein>
    <submittedName>
        <fullName evidence="2">Uncharacterized protein</fullName>
    </submittedName>
</protein>